<dbReference type="Pfam" id="PF00425">
    <property type="entry name" value="Chorismate_bind"/>
    <property type="match status" value="1"/>
</dbReference>
<keyword evidence="3" id="KW-0460">Magnesium</keyword>
<comment type="cofactor">
    <cofactor evidence="1">
        <name>Mg(2+)</name>
        <dbReference type="ChEBI" id="CHEBI:18420"/>
    </cofactor>
</comment>
<dbReference type="GO" id="GO:0016833">
    <property type="term" value="F:oxo-acid-lyase activity"/>
    <property type="evidence" value="ECO:0007669"/>
    <property type="project" value="InterPro"/>
</dbReference>
<evidence type="ECO:0000256" key="2">
    <source>
        <dbReference type="ARBA" id="ARBA00022723"/>
    </source>
</evidence>
<dbReference type="EMBL" id="JYJG01000346">
    <property type="protein sequence ID" value="KJK42523.1"/>
    <property type="molecule type" value="Genomic_DNA"/>
</dbReference>
<keyword evidence="7" id="KW-1185">Reference proteome</keyword>
<dbReference type="GO" id="GO:0008909">
    <property type="term" value="F:isochorismate synthase activity"/>
    <property type="evidence" value="ECO:0007669"/>
    <property type="project" value="InterPro"/>
</dbReference>
<keyword evidence="2" id="KW-0479">Metal-binding</keyword>
<dbReference type="Gene3D" id="3.60.120.10">
    <property type="entry name" value="Anthranilate synthase"/>
    <property type="match status" value="1"/>
</dbReference>
<organism evidence="6 7">
    <name type="scientific">Lentzea aerocolonigenes</name>
    <name type="common">Lechevalieria aerocolonigenes</name>
    <name type="synonym">Saccharothrix aerocolonigenes</name>
    <dbReference type="NCBI Taxonomy" id="68170"/>
    <lineage>
        <taxon>Bacteria</taxon>
        <taxon>Bacillati</taxon>
        <taxon>Actinomycetota</taxon>
        <taxon>Actinomycetes</taxon>
        <taxon>Pseudonocardiales</taxon>
        <taxon>Pseudonocardiaceae</taxon>
        <taxon>Lentzea</taxon>
    </lineage>
</organism>
<dbReference type="Proteomes" id="UP000033393">
    <property type="component" value="Unassembled WGS sequence"/>
</dbReference>
<proteinExistence type="predicted"/>
<comment type="caution">
    <text evidence="6">The sequence shown here is derived from an EMBL/GenBank/DDBJ whole genome shotgun (WGS) entry which is preliminary data.</text>
</comment>
<sequence>MAVRTETSARSSAELAASLIRTGFFDRYFVYERDDVWTVAWGVRVEIVVNATRVRVRRDSVEESWPAIGGPVRAAREALERLSLGEWSVCGWIAFEAVHVLNDRSDLAGDAEVVHLVVPEVEVRIESGRARVVRGGDLRLGALLEHLRTAPAADAAASGRANVLVDLTAGRGRYRDAVLGALEEIRSTELRKVTLSRSVPVDEPVDFVETYLAGRAANALERSFLLSIGGLTTTGFCPQTVLEAGPDGKVSTQPRVGTRALGSENELLPDPEEVNEHAIAVKCAFDQLNEVCEPGSVAEELMAVKNRGGVRNPASRLCGQLAEGKTSWDALELLFPGVAISGAPKKAACEFTFRSEETPRGIYSGAVLVASDDGFLDAGLVLRAVYEKKGRRWLRAGAGIVASSRPEREFEETCVKLRSISAHLVAGSA</sequence>
<name>A0A0F0GM84_LENAE</name>
<evidence type="ECO:0000256" key="1">
    <source>
        <dbReference type="ARBA" id="ARBA00001946"/>
    </source>
</evidence>
<dbReference type="InterPro" id="IPR019996">
    <property type="entry name" value="Salicylate_synthase"/>
</dbReference>
<dbReference type="GO" id="GO:0000162">
    <property type="term" value="P:L-tryptophan biosynthetic process"/>
    <property type="evidence" value="ECO:0007669"/>
    <property type="project" value="TreeGrafter"/>
</dbReference>
<dbReference type="SUPFAM" id="SSF56322">
    <property type="entry name" value="ADC synthase"/>
    <property type="match status" value="1"/>
</dbReference>
<dbReference type="PANTHER" id="PTHR11236">
    <property type="entry name" value="AMINOBENZOATE/ANTHRANILATE SYNTHASE"/>
    <property type="match status" value="1"/>
</dbReference>
<evidence type="ECO:0000259" key="5">
    <source>
        <dbReference type="Pfam" id="PF00425"/>
    </source>
</evidence>
<dbReference type="PANTHER" id="PTHR11236:SF48">
    <property type="entry name" value="ISOCHORISMATE SYNTHASE MENF"/>
    <property type="match status" value="1"/>
</dbReference>
<gene>
    <name evidence="6" type="ORF">UK23_36805</name>
</gene>
<dbReference type="InterPro" id="IPR019999">
    <property type="entry name" value="Anth_synth_I-like"/>
</dbReference>
<evidence type="ECO:0000256" key="3">
    <source>
        <dbReference type="ARBA" id="ARBA00022842"/>
    </source>
</evidence>
<feature type="domain" description="Chorismate-utilising enzyme C-terminal" evidence="5">
    <location>
        <begin position="173"/>
        <end position="416"/>
    </location>
</feature>
<accession>A0A0F0GM84</accession>
<dbReference type="RefSeq" id="WP_045316386.1">
    <property type="nucleotide sequence ID" value="NZ_JYJG01000346.1"/>
</dbReference>
<dbReference type="OrthoDB" id="3518032at2"/>
<evidence type="ECO:0000256" key="4">
    <source>
        <dbReference type="ARBA" id="ARBA00023239"/>
    </source>
</evidence>
<dbReference type="AlphaFoldDB" id="A0A0F0GM84"/>
<evidence type="ECO:0000313" key="6">
    <source>
        <dbReference type="EMBL" id="KJK42523.1"/>
    </source>
</evidence>
<reference evidence="6 7" key="1">
    <citation type="submission" date="2015-02" db="EMBL/GenBank/DDBJ databases">
        <authorList>
            <person name="Ju K.-S."/>
            <person name="Doroghazi J.R."/>
            <person name="Metcalf W."/>
        </authorList>
    </citation>
    <scope>NUCLEOTIDE SEQUENCE [LARGE SCALE GENOMIC DNA]</scope>
    <source>
        <strain evidence="6 7">NRRL B-16140</strain>
    </source>
</reference>
<dbReference type="PATRIC" id="fig|68170.10.peg.9515"/>
<dbReference type="InterPro" id="IPR005801">
    <property type="entry name" value="ADC_synthase"/>
</dbReference>
<evidence type="ECO:0000313" key="7">
    <source>
        <dbReference type="Proteomes" id="UP000033393"/>
    </source>
</evidence>
<dbReference type="InterPro" id="IPR015890">
    <property type="entry name" value="Chorismate_C"/>
</dbReference>
<dbReference type="NCBIfam" id="TIGR03494">
    <property type="entry name" value="salicyl_syn"/>
    <property type="match status" value="1"/>
</dbReference>
<protein>
    <recommendedName>
        <fullName evidence="5">Chorismate-utilising enzyme C-terminal domain-containing protein</fullName>
    </recommendedName>
</protein>
<dbReference type="GO" id="GO:0046872">
    <property type="term" value="F:metal ion binding"/>
    <property type="evidence" value="ECO:0007669"/>
    <property type="project" value="UniProtKB-KW"/>
</dbReference>
<keyword evidence="4" id="KW-0456">Lyase</keyword>